<dbReference type="RefSeq" id="WP_203814615.1">
    <property type="nucleotide sequence ID" value="NZ_BOMY01000064.1"/>
</dbReference>
<comment type="caution">
    <text evidence="2">The sequence shown here is derived from an EMBL/GenBank/DDBJ whole genome shotgun (WGS) entry which is preliminary data.</text>
</comment>
<dbReference type="AlphaFoldDB" id="A0A919NWV9"/>
<dbReference type="SUPFAM" id="SSF48452">
    <property type="entry name" value="TPR-like"/>
    <property type="match status" value="1"/>
</dbReference>
<evidence type="ECO:0000259" key="1">
    <source>
        <dbReference type="Pfam" id="PF12770"/>
    </source>
</evidence>
<dbReference type="Gene3D" id="1.25.40.10">
    <property type="entry name" value="Tetratricopeptide repeat domain"/>
    <property type="match status" value="2"/>
</dbReference>
<evidence type="ECO:0000313" key="3">
    <source>
        <dbReference type="Proteomes" id="UP000623608"/>
    </source>
</evidence>
<sequence>MNSPGEYLLARFEETGDLELLRAAVTALENEAADSLPLAEALRMLGEQTEDVAVLDRAAGIAGHIRDAAATGSSARAEAGQALSLALWAKADLTGEPAALQETADALHALYDDAVDHPQRPRHLANAGLLLRDLFNVTGDQATLTEAIRVLRDAETAVDDDDRPAVSMNLALALQDWAEQTGRTDALDEAIGRMTGMLAAMPEPDPDRPLWASNLSAMYQDRFEATSDQGVLRDAVTCGETAVSGTARDDPALPGRLTHLGLALRMTYEATGDLNSLADAVRHSRDAVDLAGPEHPKYPIYASNLASALRFEYEHTGTSETLDEAIGYAEQAEQLTPEHHHRYAGYASNLSLALWTRYERSGHVGSLHHAVAAARRAVEHTDDEQPDANRYRTNLGLALWTLSTREPDSGALDESIIVLARVLDRTPDGHAERARFAGNVANGYWTRYERGHHRRDLDAALHAAGLAHDLTPDGHIDRGTRLGNLGIMLLARYRHDHNPTDLTRAVELLRAAAELPGAKDFDRALHRHNLAEALAVTAVTGDEITEAITYAQQAADDERAPVRLRVEAARTAAELQSRRGDPAAVAEALGRAVELLPQLAAASLDRADQVDALLLARGLGPQGAAWALTADDPPLACRLLERARGVLLRASTDPDAASRTLRHHAPELADLLTVQPGTALQRIQGRPDLAALFTASDTALGTGVDGPVVVVNVEELRSDALILTGNDITVVPLPQLDPNTVRTRAAAIRRAVQALQDAGSSAHRVLEAEANKLVKDTITWLADTVTGPVLQRLAERGHLPQRLWWSPTGALTALPLHAAVPAGTISSYAPTLQLLTTAVTRHRPEHQALILAPADDLPELDREITAVTRHHPHADLLTAAQATVERARQTLPDAAITHICAHGVTDAHRPSRSGLELADDDLTVEDISQLPLTRTWLTYLSACSTAQGSDLLPEESLTVAAAFVVAGSQHVIAALWPVSDREAADVAETFHTALTHDAAPAHALYDAVQQLRTAHPDRPAIWAPFVHMGP</sequence>
<name>A0A919NWV9_9ACTN</name>
<proteinExistence type="predicted"/>
<dbReference type="InterPro" id="IPR024983">
    <property type="entry name" value="CHAT_dom"/>
</dbReference>
<feature type="domain" description="CHAT" evidence="1">
    <location>
        <begin position="776"/>
        <end position="1029"/>
    </location>
</feature>
<protein>
    <submittedName>
        <fullName evidence="2">CHAT domain-containing protein</fullName>
    </submittedName>
</protein>
<dbReference type="InterPro" id="IPR011990">
    <property type="entry name" value="TPR-like_helical_dom_sf"/>
</dbReference>
<dbReference type="EMBL" id="BOMY01000064">
    <property type="protein sequence ID" value="GIF26829.1"/>
    <property type="molecule type" value="Genomic_DNA"/>
</dbReference>
<gene>
    <name evidence="2" type="ORF">Ate02nite_95590</name>
</gene>
<accession>A0A919NWV9</accession>
<keyword evidence="3" id="KW-1185">Reference proteome</keyword>
<evidence type="ECO:0000313" key="2">
    <source>
        <dbReference type="EMBL" id="GIF26829.1"/>
    </source>
</evidence>
<dbReference type="Proteomes" id="UP000623608">
    <property type="component" value="Unassembled WGS sequence"/>
</dbReference>
<reference evidence="2" key="1">
    <citation type="submission" date="2021-01" db="EMBL/GenBank/DDBJ databases">
        <title>Whole genome shotgun sequence of Actinoplanes tereljensis NBRC 105297.</title>
        <authorList>
            <person name="Komaki H."/>
            <person name="Tamura T."/>
        </authorList>
    </citation>
    <scope>NUCLEOTIDE SEQUENCE</scope>
    <source>
        <strain evidence="2">NBRC 105297</strain>
    </source>
</reference>
<dbReference type="Pfam" id="PF12770">
    <property type="entry name" value="CHAT"/>
    <property type="match status" value="1"/>
</dbReference>
<organism evidence="2 3">
    <name type="scientific">Paractinoplanes tereljensis</name>
    <dbReference type="NCBI Taxonomy" id="571912"/>
    <lineage>
        <taxon>Bacteria</taxon>
        <taxon>Bacillati</taxon>
        <taxon>Actinomycetota</taxon>
        <taxon>Actinomycetes</taxon>
        <taxon>Micromonosporales</taxon>
        <taxon>Micromonosporaceae</taxon>
        <taxon>Paractinoplanes</taxon>
    </lineage>
</organism>